<accession>A0ACC1J7N0</accession>
<reference evidence="1" key="1">
    <citation type="submission" date="2022-07" db="EMBL/GenBank/DDBJ databases">
        <title>Phylogenomic reconstructions and comparative analyses of Kickxellomycotina fungi.</title>
        <authorList>
            <person name="Reynolds N.K."/>
            <person name="Stajich J.E."/>
            <person name="Barry K."/>
            <person name="Grigoriev I.V."/>
            <person name="Crous P."/>
            <person name="Smith M.E."/>
        </authorList>
    </citation>
    <scope>NUCLEOTIDE SEQUENCE</scope>
    <source>
        <strain evidence="1">NRRL 5244</strain>
    </source>
</reference>
<evidence type="ECO:0000313" key="2">
    <source>
        <dbReference type="Proteomes" id="UP001150603"/>
    </source>
</evidence>
<sequence length="231" mass="26014">MAKIDLSKKDSDTQNPMLLSLQQPGQMFQFPTITSISVQEREAVFNVLEFVINHVKQQIGRAPPNVAHELEHDEYGNLLVRVSFSLAQLDQMHGDTFTWMTLKYETLVPLSFQTPSVHITMGHIHAGFQKFGKVRNLRPIISKDGCNYNGWRCLLTVRRGANIPKQITVDEKHYPGNGIVQLAVADDRAYCDKHYYMLPSFCGCPKSTNKTKDTAKTENAAETENTAVASE</sequence>
<dbReference type="Proteomes" id="UP001150603">
    <property type="component" value="Unassembled WGS sequence"/>
</dbReference>
<gene>
    <name evidence="1" type="ORF">FBU59_003741</name>
</gene>
<keyword evidence="2" id="KW-1185">Reference proteome</keyword>
<evidence type="ECO:0000313" key="1">
    <source>
        <dbReference type="EMBL" id="KAJ1940672.1"/>
    </source>
</evidence>
<proteinExistence type="predicted"/>
<protein>
    <submittedName>
        <fullName evidence="1">Uncharacterized protein</fullName>
    </submittedName>
</protein>
<comment type="caution">
    <text evidence="1">The sequence shown here is derived from an EMBL/GenBank/DDBJ whole genome shotgun (WGS) entry which is preliminary data.</text>
</comment>
<dbReference type="EMBL" id="JANBPW010002478">
    <property type="protein sequence ID" value="KAJ1940672.1"/>
    <property type="molecule type" value="Genomic_DNA"/>
</dbReference>
<organism evidence="1 2">
    <name type="scientific">Linderina macrospora</name>
    <dbReference type="NCBI Taxonomy" id="4868"/>
    <lineage>
        <taxon>Eukaryota</taxon>
        <taxon>Fungi</taxon>
        <taxon>Fungi incertae sedis</taxon>
        <taxon>Zoopagomycota</taxon>
        <taxon>Kickxellomycotina</taxon>
        <taxon>Kickxellomycetes</taxon>
        <taxon>Kickxellales</taxon>
        <taxon>Kickxellaceae</taxon>
        <taxon>Linderina</taxon>
    </lineage>
</organism>
<name>A0ACC1J7N0_9FUNG</name>